<keyword evidence="2" id="KW-0472">Membrane</keyword>
<reference evidence="3 4" key="1">
    <citation type="submission" date="2024-10" db="EMBL/GenBank/DDBJ databases">
        <title>Updated reference genomes for cyclostephanoid diatoms.</title>
        <authorList>
            <person name="Roberts W.R."/>
            <person name="Alverson A.J."/>
        </authorList>
    </citation>
    <scope>NUCLEOTIDE SEQUENCE [LARGE SCALE GENOMIC DNA]</scope>
    <source>
        <strain evidence="3 4">AJA228-03</strain>
    </source>
</reference>
<evidence type="ECO:0000313" key="4">
    <source>
        <dbReference type="Proteomes" id="UP001530377"/>
    </source>
</evidence>
<dbReference type="Pfam" id="PF14885">
    <property type="entry name" value="GHL15"/>
    <property type="match status" value="1"/>
</dbReference>
<dbReference type="AlphaFoldDB" id="A0ABD3S015"/>
<keyword evidence="4" id="KW-1185">Reference proteome</keyword>
<evidence type="ECO:0000313" key="3">
    <source>
        <dbReference type="EMBL" id="KAL3817780.1"/>
    </source>
</evidence>
<comment type="caution">
    <text evidence="3">The sequence shown here is derived from an EMBL/GenBank/DDBJ whole genome shotgun (WGS) entry which is preliminary data.</text>
</comment>
<keyword evidence="2" id="KW-1133">Transmembrane helix</keyword>
<name>A0ABD3S015_9STRA</name>
<dbReference type="EMBL" id="JALLPB020000092">
    <property type="protein sequence ID" value="KAL3817780.1"/>
    <property type="molecule type" value="Genomic_DNA"/>
</dbReference>
<evidence type="ECO:0000256" key="1">
    <source>
        <dbReference type="SAM" id="MobiDB-lite"/>
    </source>
</evidence>
<dbReference type="Gene3D" id="3.20.20.80">
    <property type="entry name" value="Glycosidases"/>
    <property type="match status" value="1"/>
</dbReference>
<feature type="compositionally biased region" description="Acidic residues" evidence="1">
    <location>
        <begin position="168"/>
        <end position="177"/>
    </location>
</feature>
<accession>A0ABD3S015</accession>
<keyword evidence="2" id="KW-0812">Transmembrane</keyword>
<dbReference type="InterPro" id="IPR029455">
    <property type="entry name" value="GHL15"/>
</dbReference>
<protein>
    <submittedName>
        <fullName evidence="3">Uncharacterized protein</fullName>
    </submittedName>
</protein>
<evidence type="ECO:0000256" key="2">
    <source>
        <dbReference type="SAM" id="Phobius"/>
    </source>
</evidence>
<sequence length="669" mass="72824">MKKGGQAVVAIEDGAALADDDACPPTRDDGTSLADDEEELEKNDMPIARSSASLATDVPAKERDADDERTSVLNLGMNIPSYGGAGGGGSGGTATGVVEVVGGSSSSSTSFGEVLDVAGGGDIAPNVLPRRRKRLLLLGVAALMVILVAVATAVGMLLFNVESYASEDEEGEGDAPPEEGVGVGDNVRAGDDTLFADDDEFLVGGDDVVASDDGMLLDDDDMVASDDFTNNDDVRSEYPKWSWDRVRTYVAIRRGDDYSDDQILALGAQDIVMLEKYNGHETHGSTEMGTLVAARRIKAANATVKVLFYLNCMVHYGGYEANVNFKDEWALLNPKMNNATFKWRDRLLSYDHTNSEFQEWWVQRALDMLAHDEIDGIFIDGICKVESVSLQRIKGDAWVEQHGAAYRATAKQLRERLPPGKIMIGNALRARAGTDGNYRNLQHLDGSYLENWSDQQNLVTSMQLMTKALKAGKLIMLNGDMSHTDFEGIDSLDARYQLLNQSEYIDFFLGYFLLVVEPHAYFSYHAGVDAEPTMLTVFDNNRFEAITRKLGMPLGDYIDDGHGFFSREFEHLKVHVNITSQQGTLSVINRPTFTSSSTGSPSSAPMSSMINVTSSIVPTLSPTCLASGSLGRLYPYVCPCLALGCVTAEPRCCSNKCRVTMKNVSFCIY</sequence>
<gene>
    <name evidence="3" type="ORF">ACHAXA_002424</name>
</gene>
<proteinExistence type="predicted"/>
<organism evidence="3 4">
    <name type="scientific">Cyclostephanos tholiformis</name>
    <dbReference type="NCBI Taxonomy" id="382380"/>
    <lineage>
        <taxon>Eukaryota</taxon>
        <taxon>Sar</taxon>
        <taxon>Stramenopiles</taxon>
        <taxon>Ochrophyta</taxon>
        <taxon>Bacillariophyta</taxon>
        <taxon>Coscinodiscophyceae</taxon>
        <taxon>Thalassiosirophycidae</taxon>
        <taxon>Stephanodiscales</taxon>
        <taxon>Stephanodiscaceae</taxon>
        <taxon>Cyclostephanos</taxon>
    </lineage>
</organism>
<feature type="transmembrane region" description="Helical" evidence="2">
    <location>
        <begin position="135"/>
        <end position="159"/>
    </location>
</feature>
<feature type="region of interest" description="Disordered" evidence="1">
    <location>
        <begin position="13"/>
        <end position="67"/>
    </location>
</feature>
<dbReference type="Proteomes" id="UP001530377">
    <property type="component" value="Unassembled WGS sequence"/>
</dbReference>
<feature type="region of interest" description="Disordered" evidence="1">
    <location>
        <begin position="168"/>
        <end position="187"/>
    </location>
</feature>